<dbReference type="PANTHER" id="PTHR30006:SF2">
    <property type="entry name" value="ABC TRANSPORTER SUBSTRATE-BINDING PROTEIN"/>
    <property type="match status" value="1"/>
</dbReference>
<dbReference type="GO" id="GO:0015888">
    <property type="term" value="P:thiamine transport"/>
    <property type="evidence" value="ECO:0007669"/>
    <property type="project" value="InterPro"/>
</dbReference>
<gene>
    <name evidence="4" type="ORF">SGUI_2423</name>
</gene>
<dbReference type="KEGG" id="serj:SGUI_2423"/>
<name>A0A1B1NED0_9MICO</name>
<keyword evidence="1 3" id="KW-0732">Signal</keyword>
<dbReference type="GO" id="GO:0030975">
    <property type="term" value="F:thiamine binding"/>
    <property type="evidence" value="ECO:0007669"/>
    <property type="project" value="InterPro"/>
</dbReference>
<feature type="region of interest" description="Disordered" evidence="2">
    <location>
        <begin position="26"/>
        <end position="66"/>
    </location>
</feature>
<organism evidence="4 5">
    <name type="scientific">Serinicoccus hydrothermalis</name>
    <dbReference type="NCBI Taxonomy" id="1758689"/>
    <lineage>
        <taxon>Bacteria</taxon>
        <taxon>Bacillati</taxon>
        <taxon>Actinomycetota</taxon>
        <taxon>Actinomycetes</taxon>
        <taxon>Micrococcales</taxon>
        <taxon>Ornithinimicrobiaceae</taxon>
        <taxon>Serinicoccus</taxon>
    </lineage>
</organism>
<dbReference type="Pfam" id="PF01547">
    <property type="entry name" value="SBP_bac_1"/>
    <property type="match status" value="1"/>
</dbReference>
<dbReference type="OrthoDB" id="5412681at2"/>
<dbReference type="RefSeq" id="WP_066640761.1">
    <property type="nucleotide sequence ID" value="NZ_CP014989.1"/>
</dbReference>
<dbReference type="Proteomes" id="UP000092482">
    <property type="component" value="Chromosome"/>
</dbReference>
<proteinExistence type="predicted"/>
<feature type="chain" id="PRO_5008527845" evidence="3">
    <location>
        <begin position="24"/>
        <end position="389"/>
    </location>
</feature>
<dbReference type="PATRIC" id="fig|1758689.4.peg.2534"/>
<dbReference type="PANTHER" id="PTHR30006">
    <property type="entry name" value="THIAMINE-BINDING PERIPLASMIC PROTEIN-RELATED"/>
    <property type="match status" value="1"/>
</dbReference>
<dbReference type="InterPro" id="IPR005948">
    <property type="entry name" value="ThiB-like"/>
</dbReference>
<accession>A0A1B1NED0</accession>
<dbReference type="STRING" id="1758689.SGUI_2423"/>
<dbReference type="NCBIfam" id="TIGR01254">
    <property type="entry name" value="sfuA"/>
    <property type="match status" value="1"/>
</dbReference>
<evidence type="ECO:0000256" key="3">
    <source>
        <dbReference type="SAM" id="SignalP"/>
    </source>
</evidence>
<evidence type="ECO:0000256" key="1">
    <source>
        <dbReference type="ARBA" id="ARBA00022729"/>
    </source>
</evidence>
<protein>
    <submittedName>
        <fullName evidence="4">Thiamin ABC transporter, substrate-binding component</fullName>
    </submittedName>
</protein>
<dbReference type="GO" id="GO:0030288">
    <property type="term" value="C:outer membrane-bounded periplasmic space"/>
    <property type="evidence" value="ECO:0007669"/>
    <property type="project" value="TreeGrafter"/>
</dbReference>
<evidence type="ECO:0000313" key="5">
    <source>
        <dbReference type="Proteomes" id="UP000092482"/>
    </source>
</evidence>
<dbReference type="PROSITE" id="PS51257">
    <property type="entry name" value="PROKAR_LIPOPROTEIN"/>
    <property type="match status" value="1"/>
</dbReference>
<dbReference type="AlphaFoldDB" id="A0A1B1NED0"/>
<evidence type="ECO:0000313" key="4">
    <source>
        <dbReference type="EMBL" id="ANS79819.1"/>
    </source>
</evidence>
<dbReference type="GO" id="GO:0030976">
    <property type="term" value="F:thiamine pyrophosphate binding"/>
    <property type="evidence" value="ECO:0007669"/>
    <property type="project" value="TreeGrafter"/>
</dbReference>
<dbReference type="Gene3D" id="3.40.190.10">
    <property type="entry name" value="Periplasmic binding protein-like II"/>
    <property type="match status" value="2"/>
</dbReference>
<dbReference type="SUPFAM" id="SSF53850">
    <property type="entry name" value="Periplasmic binding protein-like II"/>
    <property type="match status" value="1"/>
</dbReference>
<dbReference type="EMBL" id="CP014989">
    <property type="protein sequence ID" value="ANS79819.1"/>
    <property type="molecule type" value="Genomic_DNA"/>
</dbReference>
<feature type="signal peptide" evidence="3">
    <location>
        <begin position="1"/>
        <end position="23"/>
    </location>
</feature>
<reference evidence="4 5" key="1">
    <citation type="submission" date="2016-03" db="EMBL/GenBank/DDBJ databases">
        <title>Shallow-sea hydrothermal system.</title>
        <authorList>
            <person name="Tang K."/>
        </authorList>
    </citation>
    <scope>NUCLEOTIDE SEQUENCE [LARGE SCALE GENOMIC DNA]</scope>
    <source>
        <strain evidence="4 5">JLT9</strain>
    </source>
</reference>
<evidence type="ECO:0000256" key="2">
    <source>
        <dbReference type="SAM" id="MobiDB-lite"/>
    </source>
</evidence>
<dbReference type="InterPro" id="IPR006059">
    <property type="entry name" value="SBP"/>
</dbReference>
<keyword evidence="5" id="KW-1185">Reference proteome</keyword>
<sequence length="389" mass="40580">MTSTRTRRITTTLALTATTLTLASCTLTGGGGDEDESGPTGATDAATESAPGEEDGADQTAAAAPTPADTGTVVLTAHDSFSLPDELVAAFEADTGYDLEIQLAGDAGQMANQVVLTAGNPTADVVFGIDTTFASRVVAAEALEAYRPDALPESATEHDLTEGGEAYLTPVDYGDVCVNIDTAWFANEGIEPPQTLTDLTEEQYEDLFVTPGASTSSPGMAFLLATVGEFGPGEWQGYWSDLMANGAKVTSGWTDAYTVDFTAGGGDGDRPIVLSYASSPPATIPDGGFEPTTRALLDTCFRQVEYAGVLAGTDNPEGAQAVVDWLVSPAVQAAIPDAMYVYPVDDEVALPDLWAQWAQVAEDPIVVAPGQIEAERETWLREWADIATG</sequence>